<sequence length="175" mass="19161">MYSFTVAAEVQSWVRTIIPGVVTPTLFLFGAPANIVCAMVFYKQSLKERINVCLFALALTDFIALTVDFLLAAEHIYRTFIAPSTILLECLVGLTGFVFASQFLSCVIACERCFCVVSPFKAQKYLKTSTMAAIVLLSCCVIVGGLCVIAGYKHTSVLNFDPVTNHTVKVFGYTQ</sequence>
<dbReference type="EMBL" id="PZQS01000008">
    <property type="protein sequence ID" value="PVD25888.1"/>
    <property type="molecule type" value="Genomic_DNA"/>
</dbReference>
<organism evidence="2 3">
    <name type="scientific">Pomacea canaliculata</name>
    <name type="common">Golden apple snail</name>
    <dbReference type="NCBI Taxonomy" id="400727"/>
    <lineage>
        <taxon>Eukaryota</taxon>
        <taxon>Metazoa</taxon>
        <taxon>Spiralia</taxon>
        <taxon>Lophotrochozoa</taxon>
        <taxon>Mollusca</taxon>
        <taxon>Gastropoda</taxon>
        <taxon>Caenogastropoda</taxon>
        <taxon>Architaenioglossa</taxon>
        <taxon>Ampullarioidea</taxon>
        <taxon>Ampullariidae</taxon>
        <taxon>Pomacea</taxon>
    </lineage>
</organism>
<dbReference type="OrthoDB" id="6080945at2759"/>
<feature type="transmembrane region" description="Helical" evidence="1">
    <location>
        <begin position="20"/>
        <end position="42"/>
    </location>
</feature>
<keyword evidence="1" id="KW-0472">Membrane</keyword>
<name>A0A2T7NXJ6_POMCA</name>
<dbReference type="Gene3D" id="1.20.1070.10">
    <property type="entry name" value="Rhodopsin 7-helix transmembrane proteins"/>
    <property type="match status" value="1"/>
</dbReference>
<accession>A0A2T7NXJ6</accession>
<evidence type="ECO:0000313" key="2">
    <source>
        <dbReference type="EMBL" id="PVD25888.1"/>
    </source>
</evidence>
<dbReference type="PANTHER" id="PTHR46641">
    <property type="entry name" value="FMRFAMIDE RECEPTOR-RELATED"/>
    <property type="match status" value="1"/>
</dbReference>
<evidence type="ECO:0000313" key="3">
    <source>
        <dbReference type="Proteomes" id="UP000245119"/>
    </source>
</evidence>
<gene>
    <name evidence="2" type="ORF">C0Q70_13552</name>
</gene>
<keyword evidence="1" id="KW-0812">Transmembrane</keyword>
<dbReference type="SUPFAM" id="SSF81321">
    <property type="entry name" value="Family A G protein-coupled receptor-like"/>
    <property type="match status" value="1"/>
</dbReference>
<dbReference type="InterPro" id="IPR052954">
    <property type="entry name" value="GPCR-Ligand_Int"/>
</dbReference>
<feature type="transmembrane region" description="Helical" evidence="1">
    <location>
        <begin position="131"/>
        <end position="152"/>
    </location>
</feature>
<comment type="caution">
    <text evidence="2">The sequence shown here is derived from an EMBL/GenBank/DDBJ whole genome shotgun (WGS) entry which is preliminary data.</text>
</comment>
<feature type="transmembrane region" description="Helical" evidence="1">
    <location>
        <begin position="85"/>
        <end position="110"/>
    </location>
</feature>
<feature type="transmembrane region" description="Helical" evidence="1">
    <location>
        <begin position="54"/>
        <end position="73"/>
    </location>
</feature>
<proteinExistence type="predicted"/>
<evidence type="ECO:0000256" key="1">
    <source>
        <dbReference type="SAM" id="Phobius"/>
    </source>
</evidence>
<reference evidence="2 3" key="1">
    <citation type="submission" date="2018-04" db="EMBL/GenBank/DDBJ databases">
        <title>The genome of golden apple snail Pomacea canaliculata provides insight into stress tolerance and invasive adaptation.</title>
        <authorList>
            <person name="Liu C."/>
            <person name="Liu B."/>
            <person name="Ren Y."/>
            <person name="Zhang Y."/>
            <person name="Wang H."/>
            <person name="Li S."/>
            <person name="Jiang F."/>
            <person name="Yin L."/>
            <person name="Zhang G."/>
            <person name="Qian W."/>
            <person name="Fan W."/>
        </authorList>
    </citation>
    <scope>NUCLEOTIDE SEQUENCE [LARGE SCALE GENOMIC DNA]</scope>
    <source>
        <strain evidence="2">SZHN2017</strain>
        <tissue evidence="2">Muscle</tissue>
    </source>
</reference>
<dbReference type="PANTHER" id="PTHR46641:SF2">
    <property type="entry name" value="FMRFAMIDE RECEPTOR"/>
    <property type="match status" value="1"/>
</dbReference>
<keyword evidence="1" id="KW-1133">Transmembrane helix</keyword>
<dbReference type="AlphaFoldDB" id="A0A2T7NXJ6"/>
<dbReference type="Proteomes" id="UP000245119">
    <property type="component" value="Linkage Group LG8"/>
</dbReference>
<protein>
    <submittedName>
        <fullName evidence="2">Uncharacterized protein</fullName>
    </submittedName>
</protein>
<keyword evidence="3" id="KW-1185">Reference proteome</keyword>